<reference evidence="2" key="2">
    <citation type="submission" date="2020-09" db="EMBL/GenBank/DDBJ databases">
        <authorList>
            <person name="Sun Q."/>
            <person name="Zhou Y."/>
        </authorList>
    </citation>
    <scope>NUCLEOTIDE SEQUENCE</scope>
    <source>
        <strain evidence="2">CGMCC 1.15758</strain>
    </source>
</reference>
<protein>
    <submittedName>
        <fullName evidence="2">Uncharacterized protein</fullName>
    </submittedName>
</protein>
<dbReference type="RefSeq" id="WP_117001719.1">
    <property type="nucleotide sequence ID" value="NZ_BMJS01000004.1"/>
</dbReference>
<reference evidence="2" key="1">
    <citation type="journal article" date="2014" name="Int. J. Syst. Evol. Microbiol.">
        <title>Complete genome sequence of Corynebacterium casei LMG S-19264T (=DSM 44701T), isolated from a smear-ripened cheese.</title>
        <authorList>
            <consortium name="US DOE Joint Genome Institute (JGI-PGF)"/>
            <person name="Walter F."/>
            <person name="Albersmeier A."/>
            <person name="Kalinowski J."/>
            <person name="Ruckert C."/>
        </authorList>
    </citation>
    <scope>NUCLEOTIDE SEQUENCE</scope>
    <source>
        <strain evidence="2">CGMCC 1.15758</strain>
    </source>
</reference>
<accession>A0A8J2Z2N4</accession>
<feature type="transmembrane region" description="Helical" evidence="1">
    <location>
        <begin position="39"/>
        <end position="61"/>
    </location>
</feature>
<keyword evidence="1" id="KW-0472">Membrane</keyword>
<dbReference type="AlphaFoldDB" id="A0A8J2Z2N4"/>
<keyword evidence="1" id="KW-0812">Transmembrane</keyword>
<comment type="caution">
    <text evidence="2">The sequence shown here is derived from an EMBL/GenBank/DDBJ whole genome shotgun (WGS) entry which is preliminary data.</text>
</comment>
<dbReference type="EMBL" id="BMJS01000004">
    <property type="protein sequence ID" value="GGF91612.1"/>
    <property type="molecule type" value="Genomic_DNA"/>
</dbReference>
<evidence type="ECO:0000256" key="1">
    <source>
        <dbReference type="SAM" id="Phobius"/>
    </source>
</evidence>
<feature type="transmembrane region" description="Helical" evidence="1">
    <location>
        <begin position="67"/>
        <end position="83"/>
    </location>
</feature>
<proteinExistence type="predicted"/>
<keyword evidence="1" id="KW-1133">Transmembrane helix</keyword>
<feature type="transmembrane region" description="Helical" evidence="1">
    <location>
        <begin position="6"/>
        <end position="32"/>
    </location>
</feature>
<sequence length="90" mass="9814">MSDGFAIFNYACASVIVVGILVLLFMSFYCWLENKVTEAINLLIGVAVSIAAILAVVLIYYQFGETGLYILSPIALIGGYFSVKNMFDPC</sequence>
<organism evidence="2 3">
    <name type="scientific">Cysteiniphilum litorale</name>
    <dbReference type="NCBI Taxonomy" id="2056700"/>
    <lineage>
        <taxon>Bacteria</taxon>
        <taxon>Pseudomonadati</taxon>
        <taxon>Pseudomonadota</taxon>
        <taxon>Gammaproteobacteria</taxon>
        <taxon>Thiotrichales</taxon>
        <taxon>Fastidiosibacteraceae</taxon>
        <taxon>Cysteiniphilum</taxon>
    </lineage>
</organism>
<name>A0A8J2Z2N4_9GAMM</name>
<keyword evidence="3" id="KW-1185">Reference proteome</keyword>
<evidence type="ECO:0000313" key="2">
    <source>
        <dbReference type="EMBL" id="GGF91612.1"/>
    </source>
</evidence>
<evidence type="ECO:0000313" key="3">
    <source>
        <dbReference type="Proteomes" id="UP000636949"/>
    </source>
</evidence>
<dbReference type="Proteomes" id="UP000636949">
    <property type="component" value="Unassembled WGS sequence"/>
</dbReference>
<gene>
    <name evidence="2" type="ORF">GCM10010995_06040</name>
</gene>